<dbReference type="Proteomes" id="UP000887159">
    <property type="component" value="Unassembled WGS sequence"/>
</dbReference>
<dbReference type="InterPro" id="IPR041577">
    <property type="entry name" value="RT_RNaseH_2"/>
</dbReference>
<accession>A0A8X6VI66</accession>
<evidence type="ECO:0000313" key="4">
    <source>
        <dbReference type="Proteomes" id="UP000887159"/>
    </source>
</evidence>
<dbReference type="Gene3D" id="3.30.70.270">
    <property type="match status" value="2"/>
</dbReference>
<comment type="caution">
    <text evidence="3">The sequence shown here is derived from an EMBL/GenBank/DDBJ whole genome shotgun (WGS) entry which is preliminary data.</text>
</comment>
<gene>
    <name evidence="3" type="primary">pol</name>
    <name evidence="3" type="ORF">TNCV_4960091</name>
</gene>
<proteinExistence type="predicted"/>
<organism evidence="3 4">
    <name type="scientific">Trichonephila clavipes</name>
    <name type="common">Golden silk orbweaver</name>
    <name type="synonym">Nephila clavipes</name>
    <dbReference type="NCBI Taxonomy" id="2585209"/>
    <lineage>
        <taxon>Eukaryota</taxon>
        <taxon>Metazoa</taxon>
        <taxon>Ecdysozoa</taxon>
        <taxon>Arthropoda</taxon>
        <taxon>Chelicerata</taxon>
        <taxon>Arachnida</taxon>
        <taxon>Araneae</taxon>
        <taxon>Araneomorphae</taxon>
        <taxon>Entelegynae</taxon>
        <taxon>Araneoidea</taxon>
        <taxon>Nephilidae</taxon>
        <taxon>Trichonephila</taxon>
    </lineage>
</organism>
<dbReference type="InterPro" id="IPR043502">
    <property type="entry name" value="DNA/RNA_pol_sf"/>
</dbReference>
<evidence type="ECO:0000259" key="2">
    <source>
        <dbReference type="Pfam" id="PF17919"/>
    </source>
</evidence>
<keyword evidence="4" id="KW-1185">Reference proteome</keyword>
<keyword evidence="1" id="KW-0511">Multifunctional enzyme</keyword>
<feature type="domain" description="Reverse transcriptase/retrotransposon-derived protein RNase H-like" evidence="2">
    <location>
        <begin position="220"/>
        <end position="301"/>
    </location>
</feature>
<dbReference type="Pfam" id="PF17919">
    <property type="entry name" value="RT_RNaseH_2"/>
    <property type="match status" value="1"/>
</dbReference>
<protein>
    <submittedName>
        <fullName evidence="3">Retrovirus-related Pol polyprotein from transposon opus</fullName>
    </submittedName>
</protein>
<dbReference type="GO" id="GO:0071897">
    <property type="term" value="P:DNA biosynthetic process"/>
    <property type="evidence" value="ECO:0007669"/>
    <property type="project" value="UniProtKB-ARBA"/>
</dbReference>
<dbReference type="InterPro" id="IPR050951">
    <property type="entry name" value="Retrovirus_Pol_polyprotein"/>
</dbReference>
<dbReference type="InterPro" id="IPR043128">
    <property type="entry name" value="Rev_trsase/Diguanyl_cyclase"/>
</dbReference>
<reference evidence="3" key="1">
    <citation type="submission" date="2020-08" db="EMBL/GenBank/DDBJ databases">
        <title>Multicomponent nature underlies the extraordinary mechanical properties of spider dragline silk.</title>
        <authorList>
            <person name="Kono N."/>
            <person name="Nakamura H."/>
            <person name="Mori M."/>
            <person name="Yoshida Y."/>
            <person name="Ohtoshi R."/>
            <person name="Malay A.D."/>
            <person name="Moran D.A.P."/>
            <person name="Tomita M."/>
            <person name="Numata K."/>
            <person name="Arakawa K."/>
        </authorList>
    </citation>
    <scope>NUCLEOTIDE SEQUENCE</scope>
</reference>
<dbReference type="GO" id="GO:0003824">
    <property type="term" value="F:catalytic activity"/>
    <property type="evidence" value="ECO:0007669"/>
    <property type="project" value="UniProtKB-KW"/>
</dbReference>
<name>A0A8X6VI66_TRICX</name>
<sequence>MKDLCSDVLIGHDILNRHSSVEIGFDGNRPPLTICSLAVAQVPPVSLFSNLNPNCRPLVTKSRRQTVEDNIGIGSSETSPGRSHRTNLDKIIEDEGLTLTNPFIDNVTVCGKDQKEHDENLEKFMTVAKKYNSTLNEDKCTYSSNSVHLLGYIIQDGIIKPDPERLKPLRDMPVPKDSSALQRALGMFAHYCQWIPGFSKKIRPLLGKKQFPLSRDAVLTFNSLKDDVANAALAIIEDDIPFRVETDFAIGATLSQAGRPVAFFSRTLHASELRHSSPEKEAYAIVESLRHLRHFLMGKHFDDDDGDC</sequence>
<evidence type="ECO:0000256" key="1">
    <source>
        <dbReference type="ARBA" id="ARBA00023268"/>
    </source>
</evidence>
<dbReference type="EMBL" id="BMAU01021323">
    <property type="protein sequence ID" value="GFY13639.1"/>
    <property type="molecule type" value="Genomic_DNA"/>
</dbReference>
<dbReference type="AlphaFoldDB" id="A0A8X6VI66"/>
<dbReference type="SUPFAM" id="SSF56672">
    <property type="entry name" value="DNA/RNA polymerases"/>
    <property type="match status" value="1"/>
</dbReference>
<dbReference type="PANTHER" id="PTHR37984">
    <property type="entry name" value="PROTEIN CBG26694"/>
    <property type="match status" value="1"/>
</dbReference>
<evidence type="ECO:0000313" key="3">
    <source>
        <dbReference type="EMBL" id="GFY13639.1"/>
    </source>
</evidence>
<dbReference type="PANTHER" id="PTHR37984:SF5">
    <property type="entry name" value="PROTEIN NYNRIN-LIKE"/>
    <property type="match status" value="1"/>
</dbReference>